<evidence type="ECO:0000256" key="2">
    <source>
        <dbReference type="SAM" id="Phobius"/>
    </source>
</evidence>
<protein>
    <submittedName>
        <fullName evidence="4">DUF4142 domain-containing protein</fullName>
    </submittedName>
</protein>
<evidence type="ECO:0000313" key="5">
    <source>
        <dbReference type="Proteomes" id="UP000316639"/>
    </source>
</evidence>
<keyword evidence="2" id="KW-1133">Transmembrane helix</keyword>
<keyword evidence="5" id="KW-1185">Reference proteome</keyword>
<feature type="transmembrane region" description="Helical" evidence="2">
    <location>
        <begin position="382"/>
        <end position="403"/>
    </location>
</feature>
<dbReference type="OrthoDB" id="3699393at2"/>
<evidence type="ECO:0000256" key="1">
    <source>
        <dbReference type="SAM" id="MobiDB-lite"/>
    </source>
</evidence>
<evidence type="ECO:0000313" key="4">
    <source>
        <dbReference type="EMBL" id="TWP49147.1"/>
    </source>
</evidence>
<keyword evidence="2" id="KW-0472">Membrane</keyword>
<feature type="compositionally biased region" description="Polar residues" evidence="1">
    <location>
        <begin position="350"/>
        <end position="362"/>
    </location>
</feature>
<name>A0A563EQU4_9PSEU</name>
<feature type="domain" description="DUF4142" evidence="3">
    <location>
        <begin position="210"/>
        <end position="340"/>
    </location>
</feature>
<dbReference type="InterPro" id="IPR025419">
    <property type="entry name" value="DUF4142"/>
</dbReference>
<comment type="caution">
    <text evidence="4">The sequence shown here is derived from an EMBL/GenBank/DDBJ whole genome shotgun (WGS) entry which is preliminary data.</text>
</comment>
<keyword evidence="2" id="KW-0812">Transmembrane</keyword>
<feature type="domain" description="DUF4142" evidence="3">
    <location>
        <begin position="45"/>
        <end position="170"/>
    </location>
</feature>
<gene>
    <name evidence="4" type="ORF">FKR81_26135</name>
</gene>
<evidence type="ECO:0000259" key="3">
    <source>
        <dbReference type="Pfam" id="PF13628"/>
    </source>
</evidence>
<dbReference type="PANTHER" id="PTHR38593:SF1">
    <property type="entry name" value="BLR2558 PROTEIN"/>
    <property type="match status" value="1"/>
</dbReference>
<feature type="compositionally biased region" description="Low complexity" evidence="1">
    <location>
        <begin position="364"/>
        <end position="378"/>
    </location>
</feature>
<dbReference type="EMBL" id="VOBR01000017">
    <property type="protein sequence ID" value="TWP49147.1"/>
    <property type="molecule type" value="Genomic_DNA"/>
</dbReference>
<accession>A0A563EQU4</accession>
<dbReference type="PANTHER" id="PTHR38593">
    <property type="entry name" value="BLR2558 PROTEIN"/>
    <property type="match status" value="1"/>
</dbReference>
<dbReference type="AlphaFoldDB" id="A0A563EQU4"/>
<reference evidence="4 5" key="1">
    <citation type="submission" date="2019-07" db="EMBL/GenBank/DDBJ databases">
        <title>Lentzea xizangensis sp. nov., isolated from Qinghai-Tibetan Plateau Soils.</title>
        <authorList>
            <person name="Huang J."/>
        </authorList>
    </citation>
    <scope>NUCLEOTIDE SEQUENCE [LARGE SCALE GENOMIC DNA]</scope>
    <source>
        <strain evidence="4 5">FXJ1.1311</strain>
    </source>
</reference>
<sequence length="413" mass="44268">MSGGTGTMGYRVRIAGLLTSLTLCIVGAAFSPPSALGQQTNIDTADRMFVVALHQANLWIMPVSRQAPNQTTNEGIRKAAREIFDAHSRLDVDILKAAADAGIVLPNEPNSDQKARIVELSDKIGSDHDRTFATTVRAAESSLLVQASRIRALTKNSTMRTLAHVTMHGMMRNMTSLEATGLVDPKAFQLDGKKAEVSAVRIIADNVEPADRELYVQLRQYSLWQTPISREAADRAADARVRNVSGRLADEHTVLSQKIYDFAQRAGVVLPAEPTTEQKSWANAISKSSGPELDRMFANLLRAADGSLITLVAESRATSRNDAVRELAQGSLEQLLGHMTLLESTGLVQSTSLTVSPETPATETRATGPSPAPTSSSGRSGLLTGVIVLIVAAAGTLWLVRAVGHHGGSKHRR</sequence>
<feature type="region of interest" description="Disordered" evidence="1">
    <location>
        <begin position="350"/>
        <end position="378"/>
    </location>
</feature>
<dbReference type="Pfam" id="PF13628">
    <property type="entry name" value="DUF4142"/>
    <property type="match status" value="2"/>
</dbReference>
<organism evidence="4 5">
    <name type="scientific">Lentzea tibetensis</name>
    <dbReference type="NCBI Taxonomy" id="2591470"/>
    <lineage>
        <taxon>Bacteria</taxon>
        <taxon>Bacillati</taxon>
        <taxon>Actinomycetota</taxon>
        <taxon>Actinomycetes</taxon>
        <taxon>Pseudonocardiales</taxon>
        <taxon>Pseudonocardiaceae</taxon>
        <taxon>Lentzea</taxon>
    </lineage>
</organism>
<dbReference type="Proteomes" id="UP000316639">
    <property type="component" value="Unassembled WGS sequence"/>
</dbReference>
<proteinExistence type="predicted"/>